<sequence length="433" mass="48228">MASRSQFKLIKEEMKRRHHRPGVASRSHFLCIDAMGTRHKSILKLEAEFNFAMDDEDVPAKSSSKLSSKASTTPSSKASTAPFVAELSLPDHLELAGLLLDKRSKNGLRQYHRAQIYLSTARKIQAHLTKTLNQEVGTGSLNTYEQMMEARLDNAERVARRIISLESLVREDEACVPLLDIIHACEEIRSWLLNRKTTLTNEAGEMEVDTGTSAAYNNLKDPLYWEGCVSNYTEPSNVTMTTDTIDLVDGDISDSDTSTVKGVDDKDVKCKLNNDFYKPDLASGLEQTLEYEEFYEIAALAEKDPEAIFHNVSVELGTNPITTSQAKILYAFVFYLQRDRIGIANMMNEYLDSLDSKIDPDDEELSKLKNALRTMNIKVIGEAIVPGTSSNASRPSFPPIPSTFPAGTSSIDAEGESRKKRKLGEDDEEGEIL</sequence>
<feature type="region of interest" description="Disordered" evidence="1">
    <location>
        <begin position="388"/>
        <end position="433"/>
    </location>
</feature>
<reference evidence="2 3" key="2">
    <citation type="journal article" date="2012" name="Eukaryot. Cell">
        <title>Genome update of Botrytis cinerea strains B05.10 and T4.</title>
        <authorList>
            <person name="Staats M."/>
            <person name="van Kan J.A."/>
        </authorList>
    </citation>
    <scope>NUCLEOTIDE SEQUENCE [LARGE SCALE GENOMIC DNA]</scope>
    <source>
        <strain evidence="2 3">B05.10</strain>
    </source>
</reference>
<accession>A0A384JQP9</accession>
<dbReference type="EMBL" id="CP009812">
    <property type="protein sequence ID" value="ATZ52916.1"/>
    <property type="molecule type" value="Genomic_DNA"/>
</dbReference>
<proteinExistence type="predicted"/>
<name>A0A384JQP9_BOTFB</name>
<protein>
    <submittedName>
        <fullName evidence="2">Uncharacterized protein</fullName>
    </submittedName>
</protein>
<dbReference type="Proteomes" id="UP000001798">
    <property type="component" value="Chromosome 8"/>
</dbReference>
<feature type="region of interest" description="Disordered" evidence="1">
    <location>
        <begin position="59"/>
        <end position="80"/>
    </location>
</feature>
<dbReference type="GeneID" id="5433542"/>
<dbReference type="VEuPathDB" id="FungiDB:Bcin08g05330"/>
<gene>
    <name evidence="2" type="ORF">BCIN_08g05330</name>
</gene>
<feature type="compositionally biased region" description="Low complexity" evidence="1">
    <location>
        <begin position="60"/>
        <end position="80"/>
    </location>
</feature>
<keyword evidence="3" id="KW-1185">Reference proteome</keyword>
<organism evidence="2 3">
    <name type="scientific">Botryotinia fuckeliana (strain B05.10)</name>
    <name type="common">Noble rot fungus</name>
    <name type="synonym">Botrytis cinerea</name>
    <dbReference type="NCBI Taxonomy" id="332648"/>
    <lineage>
        <taxon>Eukaryota</taxon>
        <taxon>Fungi</taxon>
        <taxon>Dikarya</taxon>
        <taxon>Ascomycota</taxon>
        <taxon>Pezizomycotina</taxon>
        <taxon>Leotiomycetes</taxon>
        <taxon>Helotiales</taxon>
        <taxon>Sclerotiniaceae</taxon>
        <taxon>Botrytis</taxon>
    </lineage>
</organism>
<dbReference type="OrthoDB" id="3546389at2759"/>
<reference evidence="2 3" key="1">
    <citation type="journal article" date="2011" name="PLoS Genet.">
        <title>Genomic analysis of the necrotrophic fungal pathogens Sclerotinia sclerotiorum and Botrytis cinerea.</title>
        <authorList>
            <person name="Amselem J."/>
            <person name="Cuomo C.A."/>
            <person name="van Kan J.A."/>
            <person name="Viaud M."/>
            <person name="Benito E.P."/>
            <person name="Couloux A."/>
            <person name="Coutinho P.M."/>
            <person name="de Vries R.P."/>
            <person name="Dyer P.S."/>
            <person name="Fillinger S."/>
            <person name="Fournier E."/>
            <person name="Gout L."/>
            <person name="Hahn M."/>
            <person name="Kohn L."/>
            <person name="Lapalu N."/>
            <person name="Plummer K.M."/>
            <person name="Pradier J.M."/>
            <person name="Quevillon E."/>
            <person name="Sharon A."/>
            <person name="Simon A."/>
            <person name="ten Have A."/>
            <person name="Tudzynski B."/>
            <person name="Tudzynski P."/>
            <person name="Wincker P."/>
            <person name="Andrew M."/>
            <person name="Anthouard V."/>
            <person name="Beever R.E."/>
            <person name="Beffa R."/>
            <person name="Benoit I."/>
            <person name="Bouzid O."/>
            <person name="Brault B."/>
            <person name="Chen Z."/>
            <person name="Choquer M."/>
            <person name="Collemare J."/>
            <person name="Cotton P."/>
            <person name="Danchin E.G."/>
            <person name="Da Silva C."/>
            <person name="Gautier A."/>
            <person name="Giraud C."/>
            <person name="Giraud T."/>
            <person name="Gonzalez C."/>
            <person name="Grossetete S."/>
            <person name="Guldener U."/>
            <person name="Henrissat B."/>
            <person name="Howlett B.J."/>
            <person name="Kodira C."/>
            <person name="Kretschmer M."/>
            <person name="Lappartient A."/>
            <person name="Leroch M."/>
            <person name="Levis C."/>
            <person name="Mauceli E."/>
            <person name="Neuveglise C."/>
            <person name="Oeser B."/>
            <person name="Pearson M."/>
            <person name="Poulain J."/>
            <person name="Poussereau N."/>
            <person name="Quesneville H."/>
            <person name="Rascle C."/>
            <person name="Schumacher J."/>
            <person name="Segurens B."/>
            <person name="Sexton A."/>
            <person name="Silva E."/>
            <person name="Sirven C."/>
            <person name="Soanes D.M."/>
            <person name="Talbot N.J."/>
            <person name="Templeton M."/>
            <person name="Yandava C."/>
            <person name="Yarden O."/>
            <person name="Zeng Q."/>
            <person name="Rollins J.A."/>
            <person name="Lebrun M.H."/>
            <person name="Dickman M."/>
        </authorList>
    </citation>
    <scope>NUCLEOTIDE SEQUENCE [LARGE SCALE GENOMIC DNA]</scope>
    <source>
        <strain evidence="2 3">B05.10</strain>
    </source>
</reference>
<evidence type="ECO:0000313" key="2">
    <source>
        <dbReference type="EMBL" id="ATZ52916.1"/>
    </source>
</evidence>
<reference evidence="2 3" key="3">
    <citation type="journal article" date="2017" name="Mol. Plant Pathol.">
        <title>A gapless genome sequence of the fungus Botrytis cinerea.</title>
        <authorList>
            <person name="Van Kan J.A."/>
            <person name="Stassen J.H."/>
            <person name="Mosbach A."/>
            <person name="Van Der Lee T.A."/>
            <person name="Faino L."/>
            <person name="Farmer A.D."/>
            <person name="Papasotiriou D.G."/>
            <person name="Zhou S."/>
            <person name="Seidl M.F."/>
            <person name="Cottam E."/>
            <person name="Edel D."/>
            <person name="Hahn M."/>
            <person name="Schwartz D.C."/>
            <person name="Dietrich R.A."/>
            <person name="Widdison S."/>
            <person name="Scalliet G."/>
        </authorList>
    </citation>
    <scope>NUCLEOTIDE SEQUENCE [LARGE SCALE GENOMIC DNA]</scope>
    <source>
        <strain evidence="2 3">B05.10</strain>
    </source>
</reference>
<dbReference type="KEGG" id="bfu:BCIN_08g05330"/>
<dbReference type="RefSeq" id="XP_024550504.1">
    <property type="nucleotide sequence ID" value="XM_024694712.1"/>
</dbReference>
<evidence type="ECO:0000256" key="1">
    <source>
        <dbReference type="SAM" id="MobiDB-lite"/>
    </source>
</evidence>
<evidence type="ECO:0000313" key="3">
    <source>
        <dbReference type="Proteomes" id="UP000001798"/>
    </source>
</evidence>
<dbReference type="AlphaFoldDB" id="A0A384JQP9"/>